<protein>
    <submittedName>
        <fullName evidence="2">Uncharacterized protein</fullName>
    </submittedName>
</protein>
<proteinExistence type="predicted"/>
<organism evidence="2 3">
    <name type="scientific">Mycena metata</name>
    <dbReference type="NCBI Taxonomy" id="1033252"/>
    <lineage>
        <taxon>Eukaryota</taxon>
        <taxon>Fungi</taxon>
        <taxon>Dikarya</taxon>
        <taxon>Basidiomycota</taxon>
        <taxon>Agaricomycotina</taxon>
        <taxon>Agaricomycetes</taxon>
        <taxon>Agaricomycetidae</taxon>
        <taxon>Agaricales</taxon>
        <taxon>Marasmiineae</taxon>
        <taxon>Mycenaceae</taxon>
        <taxon>Mycena</taxon>
    </lineage>
</organism>
<name>A0AAD7JBF2_9AGAR</name>
<dbReference type="AlphaFoldDB" id="A0AAD7JBF2"/>
<sequence>MRNHKSSFLGAAQYDVDFIAPDAKADMYLKATKDAEIPEYFSAVLFGAVSKLPTETYGGTSFEISCPDWSSSGWSASSFKTMFKTQFQPLDSAAMADISADYEDNRMSALVAPDRIIIDIWNRYRFQFAWYEWPDVAASGSYFECPADRNGANFPFAVGDTVVIGANLSRVCVKYGDNDRVREYHILGNRIKSVRPAEAVWTESDEENRSCDDIADDGSDGETIDSED</sequence>
<evidence type="ECO:0000256" key="1">
    <source>
        <dbReference type="SAM" id="MobiDB-lite"/>
    </source>
</evidence>
<feature type="region of interest" description="Disordered" evidence="1">
    <location>
        <begin position="202"/>
        <end position="228"/>
    </location>
</feature>
<accession>A0AAD7JBF2</accession>
<dbReference type="EMBL" id="JARKIB010000036">
    <property type="protein sequence ID" value="KAJ7761139.1"/>
    <property type="molecule type" value="Genomic_DNA"/>
</dbReference>
<evidence type="ECO:0000313" key="2">
    <source>
        <dbReference type="EMBL" id="KAJ7761139.1"/>
    </source>
</evidence>
<dbReference type="Proteomes" id="UP001215598">
    <property type="component" value="Unassembled WGS sequence"/>
</dbReference>
<comment type="caution">
    <text evidence="2">The sequence shown here is derived from an EMBL/GenBank/DDBJ whole genome shotgun (WGS) entry which is preliminary data.</text>
</comment>
<reference evidence="2" key="1">
    <citation type="submission" date="2023-03" db="EMBL/GenBank/DDBJ databases">
        <title>Massive genome expansion in bonnet fungi (Mycena s.s.) driven by repeated elements and novel gene families across ecological guilds.</title>
        <authorList>
            <consortium name="Lawrence Berkeley National Laboratory"/>
            <person name="Harder C.B."/>
            <person name="Miyauchi S."/>
            <person name="Viragh M."/>
            <person name="Kuo A."/>
            <person name="Thoen E."/>
            <person name="Andreopoulos B."/>
            <person name="Lu D."/>
            <person name="Skrede I."/>
            <person name="Drula E."/>
            <person name="Henrissat B."/>
            <person name="Morin E."/>
            <person name="Kohler A."/>
            <person name="Barry K."/>
            <person name="LaButti K."/>
            <person name="Morin E."/>
            <person name="Salamov A."/>
            <person name="Lipzen A."/>
            <person name="Mereny Z."/>
            <person name="Hegedus B."/>
            <person name="Baldrian P."/>
            <person name="Stursova M."/>
            <person name="Weitz H."/>
            <person name="Taylor A."/>
            <person name="Grigoriev I.V."/>
            <person name="Nagy L.G."/>
            <person name="Martin F."/>
            <person name="Kauserud H."/>
        </authorList>
    </citation>
    <scope>NUCLEOTIDE SEQUENCE</scope>
    <source>
        <strain evidence="2">CBHHK182m</strain>
    </source>
</reference>
<feature type="compositionally biased region" description="Acidic residues" evidence="1">
    <location>
        <begin position="213"/>
        <end position="228"/>
    </location>
</feature>
<gene>
    <name evidence="2" type="ORF">B0H16DRAFT_1719838</name>
</gene>
<evidence type="ECO:0000313" key="3">
    <source>
        <dbReference type="Proteomes" id="UP001215598"/>
    </source>
</evidence>
<keyword evidence="3" id="KW-1185">Reference proteome</keyword>